<dbReference type="CDD" id="cd06306">
    <property type="entry name" value="PBP1_TorT-like"/>
    <property type="match status" value="1"/>
</dbReference>
<comment type="subcellular location">
    <subcellularLocation>
        <location evidence="1">Cell envelope</location>
    </subcellularLocation>
</comment>
<dbReference type="Proteomes" id="UP001203338">
    <property type="component" value="Unassembled WGS sequence"/>
</dbReference>
<proteinExistence type="inferred from homology"/>
<dbReference type="NCBIfam" id="NF008185">
    <property type="entry name" value="PRK10936.1"/>
    <property type="match status" value="1"/>
</dbReference>
<dbReference type="InterPro" id="IPR028082">
    <property type="entry name" value="Peripla_BP_I"/>
</dbReference>
<accession>A0ABT0PEX8</accession>
<sequence>MATPVTIVHKELWRVIHTLARPFLSLLFAVPFIAPVVMSSSVANAAWMVEEAVTPFDFSVQKEAQITPVKQVSRSWRLCALYPHLKDSYWLSVNYGMVDQARKLGIDLKVLAADGYVDASRQEAQLDVCQAWKADAILLGGVGYNLLEQKVALLSQDIPVFGLVNNISPKGVTGKVGVDWYQMGFRVGRVLAKRHPKESQRVTAAWFSSPTGRGGSDVSLRGLRDALHNSSVVVVKESYGDNDHAVKRDLIQKVLEQYPDVNYLIGGAVMTEVAIGELKRRRLTDKVKLVSTYLSHGVYRGLLRNKIDLANDDHMVLQGRLSVDQAVKYLEGKAWVQDLGPGIVELCPALINQGLDMTQSLSPANWRPVYEVVQKTSSVNK</sequence>
<comment type="similarity">
    <text evidence="2">Belongs to the bacterial solute-binding protein 2 family.</text>
</comment>
<dbReference type="EMBL" id="JAMFLX010000009">
    <property type="protein sequence ID" value="MCL6269925.1"/>
    <property type="molecule type" value="Genomic_DNA"/>
</dbReference>
<evidence type="ECO:0000259" key="4">
    <source>
        <dbReference type="Pfam" id="PF00532"/>
    </source>
</evidence>
<keyword evidence="6" id="KW-1185">Reference proteome</keyword>
<dbReference type="InterPro" id="IPR014301">
    <property type="entry name" value="TMAO_TorT"/>
</dbReference>
<dbReference type="Gene3D" id="3.40.50.2300">
    <property type="match status" value="2"/>
</dbReference>
<evidence type="ECO:0000256" key="2">
    <source>
        <dbReference type="ARBA" id="ARBA00007639"/>
    </source>
</evidence>
<dbReference type="NCBIfam" id="TIGR02955">
    <property type="entry name" value="TMAO_TorT"/>
    <property type="match status" value="1"/>
</dbReference>
<feature type="domain" description="Periplasmic binding protein/LacI sugar binding" evidence="4">
    <location>
        <begin position="76"/>
        <end position="334"/>
    </location>
</feature>
<keyword evidence="3" id="KW-0732">Signal</keyword>
<evidence type="ECO:0000256" key="1">
    <source>
        <dbReference type="ARBA" id="ARBA00004196"/>
    </source>
</evidence>
<dbReference type="Pfam" id="PF00532">
    <property type="entry name" value="Peripla_BP_1"/>
    <property type="match status" value="1"/>
</dbReference>
<evidence type="ECO:0000256" key="3">
    <source>
        <dbReference type="ARBA" id="ARBA00022729"/>
    </source>
</evidence>
<organism evidence="5 6">
    <name type="scientific">Parendozoicomonas callyspongiae</name>
    <dbReference type="NCBI Taxonomy" id="2942213"/>
    <lineage>
        <taxon>Bacteria</taxon>
        <taxon>Pseudomonadati</taxon>
        <taxon>Pseudomonadota</taxon>
        <taxon>Gammaproteobacteria</taxon>
        <taxon>Oceanospirillales</taxon>
        <taxon>Endozoicomonadaceae</taxon>
        <taxon>Parendozoicomonas</taxon>
    </lineage>
</organism>
<dbReference type="InterPro" id="IPR001761">
    <property type="entry name" value="Peripla_BP/Lac1_sug-bd_dom"/>
</dbReference>
<gene>
    <name evidence="5" type="primary">torT</name>
    <name evidence="5" type="ORF">M3P05_08240</name>
</gene>
<dbReference type="SUPFAM" id="SSF53822">
    <property type="entry name" value="Periplasmic binding protein-like I"/>
    <property type="match status" value="1"/>
</dbReference>
<comment type="caution">
    <text evidence="5">The sequence shown here is derived from an EMBL/GenBank/DDBJ whole genome shotgun (WGS) entry which is preliminary data.</text>
</comment>
<dbReference type="PANTHER" id="PTHR46847:SF1">
    <property type="entry name" value="D-ALLOSE-BINDING PERIPLASMIC PROTEIN-RELATED"/>
    <property type="match status" value="1"/>
</dbReference>
<dbReference type="RefSeq" id="WP_249699042.1">
    <property type="nucleotide sequence ID" value="NZ_JAMFLX010000009.1"/>
</dbReference>
<evidence type="ECO:0000313" key="6">
    <source>
        <dbReference type="Proteomes" id="UP001203338"/>
    </source>
</evidence>
<dbReference type="PANTHER" id="PTHR46847">
    <property type="entry name" value="D-ALLOSE-BINDING PERIPLASMIC PROTEIN-RELATED"/>
    <property type="match status" value="1"/>
</dbReference>
<protein>
    <submittedName>
        <fullName evidence="5">TMAO reductase system periplasmic protein TorT</fullName>
    </submittedName>
</protein>
<reference evidence="5 6" key="1">
    <citation type="submission" date="2022-05" db="EMBL/GenBank/DDBJ databases">
        <authorList>
            <person name="Park J.-S."/>
        </authorList>
    </citation>
    <scope>NUCLEOTIDE SEQUENCE [LARGE SCALE GENOMIC DNA]</scope>
    <source>
        <strain evidence="5 6">2012CJ34-2</strain>
    </source>
</reference>
<name>A0ABT0PEX8_9GAMM</name>
<evidence type="ECO:0000313" key="5">
    <source>
        <dbReference type="EMBL" id="MCL6269925.1"/>
    </source>
</evidence>